<protein>
    <submittedName>
        <fullName evidence="1">Uncharacterized protein</fullName>
    </submittedName>
</protein>
<comment type="caution">
    <text evidence="1">The sequence shown here is derived from an EMBL/GenBank/DDBJ whole genome shotgun (WGS) entry which is preliminary data.</text>
</comment>
<evidence type="ECO:0000313" key="1">
    <source>
        <dbReference type="EMBL" id="GAI64067.1"/>
    </source>
</evidence>
<feature type="non-terminal residue" evidence="1">
    <location>
        <position position="31"/>
    </location>
</feature>
<dbReference type="AlphaFoldDB" id="X1Q6E6"/>
<reference evidence="1" key="1">
    <citation type="journal article" date="2014" name="Front. Microbiol.">
        <title>High frequency of phylogenetically diverse reductive dehalogenase-homologous genes in deep subseafloor sedimentary metagenomes.</title>
        <authorList>
            <person name="Kawai M."/>
            <person name="Futagami T."/>
            <person name="Toyoda A."/>
            <person name="Takaki Y."/>
            <person name="Nishi S."/>
            <person name="Hori S."/>
            <person name="Arai W."/>
            <person name="Tsubouchi T."/>
            <person name="Morono Y."/>
            <person name="Uchiyama I."/>
            <person name="Ito T."/>
            <person name="Fujiyama A."/>
            <person name="Inagaki F."/>
            <person name="Takami H."/>
        </authorList>
    </citation>
    <scope>NUCLEOTIDE SEQUENCE</scope>
    <source>
        <strain evidence="1">Expedition CK06-06</strain>
    </source>
</reference>
<dbReference type="EMBL" id="BARV01044877">
    <property type="protein sequence ID" value="GAI64067.1"/>
    <property type="molecule type" value="Genomic_DNA"/>
</dbReference>
<accession>X1Q6E6</accession>
<proteinExistence type="predicted"/>
<gene>
    <name evidence="1" type="ORF">S06H3_66120</name>
</gene>
<dbReference type="PROSITE" id="PS51257">
    <property type="entry name" value="PROKAR_LIPOPROTEIN"/>
    <property type="match status" value="1"/>
</dbReference>
<sequence>MRKKYLLLLLVALAMALGGCKCDKKHVAPPP</sequence>
<organism evidence="1">
    <name type="scientific">marine sediment metagenome</name>
    <dbReference type="NCBI Taxonomy" id="412755"/>
    <lineage>
        <taxon>unclassified sequences</taxon>
        <taxon>metagenomes</taxon>
        <taxon>ecological metagenomes</taxon>
    </lineage>
</organism>
<name>X1Q6E6_9ZZZZ</name>